<dbReference type="InterPro" id="IPR043148">
    <property type="entry name" value="TagF_C"/>
</dbReference>
<dbReference type="Pfam" id="PF02350">
    <property type="entry name" value="Epimerase_2"/>
    <property type="match status" value="1"/>
</dbReference>
<dbReference type="Proteomes" id="UP000033860">
    <property type="component" value="Unassembled WGS sequence"/>
</dbReference>
<dbReference type="EMBL" id="LCNT01000006">
    <property type="protein sequence ID" value="KKU60894.1"/>
    <property type="molecule type" value="Genomic_DNA"/>
</dbReference>
<protein>
    <recommendedName>
        <fullName evidence="2">UDP-N-acetylglucosamine 2-epimerase domain-containing protein</fullName>
    </recommendedName>
</protein>
<dbReference type="SUPFAM" id="SSF53756">
    <property type="entry name" value="UDP-Glycosyltransferase/glycogen phosphorylase"/>
    <property type="match status" value="1"/>
</dbReference>
<evidence type="ECO:0000313" key="4">
    <source>
        <dbReference type="Proteomes" id="UP000033860"/>
    </source>
</evidence>
<evidence type="ECO:0000256" key="1">
    <source>
        <dbReference type="RuleBase" id="RU003513"/>
    </source>
</evidence>
<keyword evidence="1" id="KW-0413">Isomerase</keyword>
<reference evidence="3 4" key="1">
    <citation type="journal article" date="2015" name="Nature">
        <title>rRNA introns, odd ribosomes, and small enigmatic genomes across a large radiation of phyla.</title>
        <authorList>
            <person name="Brown C.T."/>
            <person name="Hug L.A."/>
            <person name="Thomas B.C."/>
            <person name="Sharon I."/>
            <person name="Castelle C.J."/>
            <person name="Singh A."/>
            <person name="Wilkins M.J."/>
            <person name="Williams K.H."/>
            <person name="Banfield J.F."/>
        </authorList>
    </citation>
    <scope>NUCLEOTIDE SEQUENCE [LARGE SCALE GENOMIC DNA]</scope>
</reference>
<accession>A0A0G1RU98</accession>
<sequence>MKHVLIITEDIIKIQTLSGILGRLFRFFYVGWLKNRLKLAVAILKPFFKLTIVASDAFKLGGDSVFYYGDKLAQLDYAANRNLHLKVTERLLQGMPTNLFKSRLAIYLTYEYFVYAQLYQDVLTQTKPDFIVTLSSSYHEQTARFLGKTRGVKTIRCHFLTFVWLNHWLKKFFLKRQYSKKIRQFLSQSRVTPPPLKKLRFSTLLSLDYYRHLKTLAPLYRALDKKNRHPWLVDDTARLEPILKNFKLASANHFFLASFLPKGFKPPKTSLPKRLKTVTGLSDFLYNLGLAAASPMIDLGQTLSRFYLAAAENLFVSVRPKALVVVSDVRFCELALASAARSTRTRSLLASPNTLLALDQINAYDTAETVTVVGQFIKRQLVNLGLPPKRIKVVGDPRTENYSQSVSRLDAKKVFKTLGLDHDQKIALLISFNPSHMIPKPEKEAFFKLASSAVAQVKNMTLVIKPHPSEKRYRVLEELKQWRITNAVVSDNNQLELIDLLNVCSVVLQTWSMTIFEAIMMNRPVISINPFKKNYGFFLPIIKDGGAIEVHQMSQLKKWLSILLDKHQSQTKKQLQKAKRISADYIKPVAGRSAADQILKLLKL</sequence>
<proteinExistence type="inferred from homology"/>
<dbReference type="InterPro" id="IPR003331">
    <property type="entry name" value="UDP_GlcNAc_Epimerase_2_dom"/>
</dbReference>
<feature type="domain" description="UDP-N-acetylglucosamine 2-epimerase" evidence="2">
    <location>
        <begin position="377"/>
        <end position="528"/>
    </location>
</feature>
<gene>
    <name evidence="3" type="ORF">UX85_C0006G0028</name>
</gene>
<name>A0A0G1RU98_9BACT</name>
<dbReference type="GO" id="GO:0016853">
    <property type="term" value="F:isomerase activity"/>
    <property type="evidence" value="ECO:0007669"/>
    <property type="project" value="UniProtKB-KW"/>
</dbReference>
<evidence type="ECO:0000259" key="2">
    <source>
        <dbReference type="Pfam" id="PF02350"/>
    </source>
</evidence>
<dbReference type="AlphaFoldDB" id="A0A0G1RU98"/>
<evidence type="ECO:0000313" key="3">
    <source>
        <dbReference type="EMBL" id="KKU60894.1"/>
    </source>
</evidence>
<dbReference type="Gene3D" id="3.40.50.12580">
    <property type="match status" value="1"/>
</dbReference>
<comment type="similarity">
    <text evidence="1">Belongs to the UDP-N-acetylglucosamine 2-epimerase family.</text>
</comment>
<comment type="caution">
    <text evidence="3">The sequence shown here is derived from an EMBL/GenBank/DDBJ whole genome shotgun (WGS) entry which is preliminary data.</text>
</comment>
<organism evidence="3 4">
    <name type="scientific">Candidatus Beckwithbacteria bacterium GW2011_GWB1_47_15</name>
    <dbReference type="NCBI Taxonomy" id="1618371"/>
    <lineage>
        <taxon>Bacteria</taxon>
        <taxon>Candidatus Beckwithiibacteriota</taxon>
    </lineage>
</organism>